<dbReference type="Pfam" id="PF00990">
    <property type="entry name" value="GGDEF"/>
    <property type="match status" value="1"/>
</dbReference>
<feature type="domain" description="GGDEF" evidence="4">
    <location>
        <begin position="253"/>
        <end position="383"/>
    </location>
</feature>
<comment type="catalytic activity">
    <reaction evidence="2">
        <text>2 GTP = 3',3'-c-di-GMP + 2 diphosphate</text>
        <dbReference type="Rhea" id="RHEA:24898"/>
        <dbReference type="ChEBI" id="CHEBI:33019"/>
        <dbReference type="ChEBI" id="CHEBI:37565"/>
        <dbReference type="ChEBI" id="CHEBI:58805"/>
        <dbReference type="EC" id="2.7.7.65"/>
    </reaction>
</comment>
<protein>
    <recommendedName>
        <fullName evidence="1">diguanylate cyclase</fullName>
        <ecNumber evidence="1">2.7.7.65</ecNumber>
    </recommendedName>
</protein>
<evidence type="ECO:0000256" key="1">
    <source>
        <dbReference type="ARBA" id="ARBA00012528"/>
    </source>
</evidence>
<dbReference type="Proteomes" id="UP001199044">
    <property type="component" value="Unassembled WGS sequence"/>
</dbReference>
<gene>
    <name evidence="5" type="ORF">LDJ79_17200</name>
</gene>
<evidence type="ECO:0000313" key="5">
    <source>
        <dbReference type="EMBL" id="MCA2017861.1"/>
    </source>
</evidence>
<feature type="transmembrane region" description="Helical" evidence="3">
    <location>
        <begin position="43"/>
        <end position="62"/>
    </location>
</feature>
<dbReference type="EMBL" id="JAIWIU010000125">
    <property type="protein sequence ID" value="MCA2017861.1"/>
    <property type="molecule type" value="Genomic_DNA"/>
</dbReference>
<dbReference type="CDD" id="cd01949">
    <property type="entry name" value="GGDEF"/>
    <property type="match status" value="1"/>
</dbReference>
<keyword evidence="3" id="KW-0472">Membrane</keyword>
<proteinExistence type="predicted"/>
<feature type="transmembrane region" description="Helical" evidence="3">
    <location>
        <begin position="163"/>
        <end position="182"/>
    </location>
</feature>
<dbReference type="RefSeq" id="WP_225251469.1">
    <property type="nucleotide sequence ID" value="NZ_JAIWIU010000125.1"/>
</dbReference>
<comment type="caution">
    <text evidence="5">The sequence shown here is derived from an EMBL/GenBank/DDBJ whole genome shotgun (WGS) entry which is preliminary data.</text>
</comment>
<sequence length="383" mass="43785">MNAADIDILRLATIINNLICCFIAFLFLFMARNQLTLNKKRAANWFMLYSLFFGAGYAISLARGWFDIRFIVLANNFTYQSVTYLMLFGVMQWYQRRLTSSVQIFAAVHIVAYTALMYWLVLYVPDSFALRVNIAAVSLSFGFLFATYIAIQHRTRGKIGDMLLIAGLFFSAAASFVPAICYDLSHRMIFFISGIVVAQNVVTFVQLGAILSLLFFDEIEWHYQRAIRDKLTGLYNRRFFEDKSALLFEREQGPYFIAIIDIDHFKPVNDVYGHLQGDKILEELSFLLQSAFDNDLVARFGGEEFAILFCRQSRDKVFAKLSHFRKSVAKHEFMLDNISLQITVSIGVSQLEGAHDLTRCFGLVDEALYQAKAEGRNQLVTVS</sequence>
<dbReference type="PROSITE" id="PS50887">
    <property type="entry name" value="GGDEF"/>
    <property type="match status" value="1"/>
</dbReference>
<dbReference type="InterPro" id="IPR029787">
    <property type="entry name" value="Nucleotide_cyclase"/>
</dbReference>
<dbReference type="NCBIfam" id="TIGR00254">
    <property type="entry name" value="GGDEF"/>
    <property type="match status" value="1"/>
</dbReference>
<evidence type="ECO:0000256" key="3">
    <source>
        <dbReference type="SAM" id="Phobius"/>
    </source>
</evidence>
<dbReference type="SUPFAM" id="SSF55073">
    <property type="entry name" value="Nucleotide cyclase"/>
    <property type="match status" value="1"/>
</dbReference>
<keyword evidence="3" id="KW-1133">Transmembrane helix</keyword>
<dbReference type="PANTHER" id="PTHR45138:SF9">
    <property type="entry name" value="DIGUANYLATE CYCLASE DGCM-RELATED"/>
    <property type="match status" value="1"/>
</dbReference>
<dbReference type="Gene3D" id="3.30.70.270">
    <property type="match status" value="1"/>
</dbReference>
<feature type="transmembrane region" description="Helical" evidence="3">
    <location>
        <begin position="128"/>
        <end position="151"/>
    </location>
</feature>
<keyword evidence="6" id="KW-1185">Reference proteome</keyword>
<evidence type="ECO:0000313" key="6">
    <source>
        <dbReference type="Proteomes" id="UP001199044"/>
    </source>
</evidence>
<name>A0ABS7YQB4_9VIBR</name>
<keyword evidence="3" id="KW-0812">Transmembrane</keyword>
<organism evidence="5 6">
    <name type="scientific">Vibrio tritonius</name>
    <dbReference type="NCBI Taxonomy" id="1435069"/>
    <lineage>
        <taxon>Bacteria</taxon>
        <taxon>Pseudomonadati</taxon>
        <taxon>Pseudomonadota</taxon>
        <taxon>Gammaproteobacteria</taxon>
        <taxon>Vibrionales</taxon>
        <taxon>Vibrionaceae</taxon>
        <taxon>Vibrio</taxon>
    </lineage>
</organism>
<dbReference type="InterPro" id="IPR043128">
    <property type="entry name" value="Rev_trsase/Diguanyl_cyclase"/>
</dbReference>
<feature type="transmembrane region" description="Helical" evidence="3">
    <location>
        <begin position="188"/>
        <end position="216"/>
    </location>
</feature>
<dbReference type="PANTHER" id="PTHR45138">
    <property type="entry name" value="REGULATORY COMPONENTS OF SENSORY TRANSDUCTION SYSTEM"/>
    <property type="match status" value="1"/>
</dbReference>
<feature type="transmembrane region" description="Helical" evidence="3">
    <location>
        <begin position="68"/>
        <end position="90"/>
    </location>
</feature>
<dbReference type="InterPro" id="IPR050469">
    <property type="entry name" value="Diguanylate_Cyclase"/>
</dbReference>
<feature type="transmembrane region" description="Helical" evidence="3">
    <location>
        <begin position="12"/>
        <end position="31"/>
    </location>
</feature>
<evidence type="ECO:0000256" key="2">
    <source>
        <dbReference type="ARBA" id="ARBA00034247"/>
    </source>
</evidence>
<dbReference type="SMART" id="SM00267">
    <property type="entry name" value="GGDEF"/>
    <property type="match status" value="1"/>
</dbReference>
<evidence type="ECO:0000259" key="4">
    <source>
        <dbReference type="PROSITE" id="PS50887"/>
    </source>
</evidence>
<accession>A0ABS7YQB4</accession>
<dbReference type="InterPro" id="IPR000160">
    <property type="entry name" value="GGDEF_dom"/>
</dbReference>
<dbReference type="EC" id="2.7.7.65" evidence="1"/>
<feature type="transmembrane region" description="Helical" evidence="3">
    <location>
        <begin position="102"/>
        <end position="122"/>
    </location>
</feature>
<reference evidence="6" key="1">
    <citation type="submission" date="2023-07" db="EMBL/GenBank/DDBJ databases">
        <title>Molecular identification of indigenous halophilic bacteria isolated from red sea cost, biodegradation of synthetic dyes and assessment of degraded metabolite toxicity.</title>
        <authorList>
            <person name="Chaieb K."/>
            <person name="Altayb H.N."/>
        </authorList>
    </citation>
    <scope>NUCLEOTIDE SEQUENCE [LARGE SCALE GENOMIC DNA]</scope>
    <source>
        <strain evidence="6">K20</strain>
    </source>
</reference>